<dbReference type="Pfam" id="PF01569">
    <property type="entry name" value="PAP2"/>
    <property type="match status" value="1"/>
</dbReference>
<feature type="transmembrane region" description="Helical" evidence="1">
    <location>
        <begin position="97"/>
        <end position="117"/>
    </location>
</feature>
<proteinExistence type="predicted"/>
<gene>
    <name evidence="3" type="ordered locus">Caka_1728</name>
</gene>
<dbReference type="STRING" id="583355.Caka_1728"/>
<feature type="transmembrane region" description="Helical" evidence="1">
    <location>
        <begin position="64"/>
        <end position="85"/>
    </location>
</feature>
<feature type="domain" description="Phosphatidic acid phosphatase type 2/haloperoxidase" evidence="2">
    <location>
        <begin position="99"/>
        <end position="221"/>
    </location>
</feature>
<evidence type="ECO:0000313" key="4">
    <source>
        <dbReference type="Proteomes" id="UP000000925"/>
    </source>
</evidence>
<evidence type="ECO:0000256" key="1">
    <source>
        <dbReference type="SAM" id="Phobius"/>
    </source>
</evidence>
<feature type="transmembrane region" description="Helical" evidence="1">
    <location>
        <begin position="206"/>
        <end position="226"/>
    </location>
</feature>
<feature type="transmembrane region" description="Helical" evidence="1">
    <location>
        <begin position="247"/>
        <end position="266"/>
    </location>
</feature>
<sequence length="397" mass="44053">MNKFLSNLARFLKDPLVYGPLAFGVFFSLLSNALGWDIAFQELFWDSEQAYWRGDDSALYTWMYHYGVVPALLVAIGGLLCLILSFNIRKLVVTRRVSVYLFLVLAIGNGLITNAMLKEFWGRPRPAQCQQFGGTEQFEPSLKTDFIRNGKSFPCGHATMGYYFFALALLFRGNTRRLLWLGALAFGVIIAVARSSMGGHFLTDGVWAGIIMWLSSYILFHLLRLENGWTYVEPPAKNERQAKLRKLTGYALIPLLLVVLVAVAVATPRDKTRYTDISFDDSPAQELILEISGALKIETNADSGRGIAHGVGFGLPKTALMIRTETGQNTGQQRIVHFVRGFFSELNATTTLQLPSGHSYTLILPEQGISQVSIDGELVKVSSPLIIDLTTVSESQP</sequence>
<keyword evidence="1" id="KW-0812">Transmembrane</keyword>
<dbReference type="CDD" id="cd03396">
    <property type="entry name" value="PAP2_like_6"/>
    <property type="match status" value="1"/>
</dbReference>
<dbReference type="KEGG" id="caa:Caka_1728"/>
<dbReference type="AlphaFoldDB" id="D5EJZ8"/>
<evidence type="ECO:0000259" key="2">
    <source>
        <dbReference type="SMART" id="SM00014"/>
    </source>
</evidence>
<protein>
    <submittedName>
        <fullName evidence="3">Phosphoesterase PA-phosphatase related protein</fullName>
    </submittedName>
</protein>
<dbReference type="SUPFAM" id="SSF48317">
    <property type="entry name" value="Acid phosphatase/Vanadium-dependent haloperoxidase"/>
    <property type="match status" value="1"/>
</dbReference>
<dbReference type="HOGENOM" id="CLU_672564_0_0_0"/>
<dbReference type="eggNOG" id="COG3907">
    <property type="taxonomic scope" value="Bacteria"/>
</dbReference>
<keyword evidence="1" id="KW-0472">Membrane</keyword>
<name>D5EJZ8_CORAD</name>
<dbReference type="Proteomes" id="UP000000925">
    <property type="component" value="Chromosome"/>
</dbReference>
<keyword evidence="1" id="KW-1133">Transmembrane helix</keyword>
<accession>D5EJZ8</accession>
<keyword evidence="4" id="KW-1185">Reference proteome</keyword>
<evidence type="ECO:0000313" key="3">
    <source>
        <dbReference type="EMBL" id="ADE54747.1"/>
    </source>
</evidence>
<dbReference type="InterPro" id="IPR036938">
    <property type="entry name" value="PAP2/HPO_sf"/>
</dbReference>
<feature type="transmembrane region" description="Helical" evidence="1">
    <location>
        <begin position="21"/>
        <end position="44"/>
    </location>
</feature>
<dbReference type="SMART" id="SM00014">
    <property type="entry name" value="acidPPc"/>
    <property type="match status" value="1"/>
</dbReference>
<feature type="transmembrane region" description="Helical" evidence="1">
    <location>
        <begin position="178"/>
        <end position="194"/>
    </location>
</feature>
<reference evidence="3 4" key="1">
    <citation type="journal article" date="2010" name="Stand. Genomic Sci.">
        <title>Complete genome sequence of Coraliomargarita akajimensis type strain (04OKA010-24).</title>
        <authorList>
            <person name="Mavromatis K."/>
            <person name="Abt B."/>
            <person name="Brambilla E."/>
            <person name="Lapidus A."/>
            <person name="Copeland A."/>
            <person name="Deshpande S."/>
            <person name="Nolan M."/>
            <person name="Lucas S."/>
            <person name="Tice H."/>
            <person name="Cheng J.F."/>
            <person name="Han C."/>
            <person name="Detter J.C."/>
            <person name="Woyke T."/>
            <person name="Goodwin L."/>
            <person name="Pitluck S."/>
            <person name="Held B."/>
            <person name="Brettin T."/>
            <person name="Tapia R."/>
            <person name="Ivanova N."/>
            <person name="Mikhailova N."/>
            <person name="Pati A."/>
            <person name="Liolios K."/>
            <person name="Chen A."/>
            <person name="Palaniappan K."/>
            <person name="Land M."/>
            <person name="Hauser L."/>
            <person name="Chang Y.J."/>
            <person name="Jeffries C.D."/>
            <person name="Rohde M."/>
            <person name="Goker M."/>
            <person name="Bristow J."/>
            <person name="Eisen J.A."/>
            <person name="Markowitz V."/>
            <person name="Hugenholtz P."/>
            <person name="Klenk H.P."/>
            <person name="Kyrpides N.C."/>
        </authorList>
    </citation>
    <scope>NUCLEOTIDE SEQUENCE [LARGE SCALE GENOMIC DNA]</scope>
    <source>
        <strain evidence="4">DSM 45221 / IAM 15411 / JCM 23193 / KCTC 12865</strain>
    </source>
</reference>
<feature type="transmembrane region" description="Helical" evidence="1">
    <location>
        <begin position="151"/>
        <end position="171"/>
    </location>
</feature>
<dbReference type="Gene3D" id="1.20.144.10">
    <property type="entry name" value="Phosphatidic acid phosphatase type 2/haloperoxidase"/>
    <property type="match status" value="1"/>
</dbReference>
<dbReference type="InterPro" id="IPR000326">
    <property type="entry name" value="PAP2/HPO"/>
</dbReference>
<organism evidence="3 4">
    <name type="scientific">Coraliomargarita akajimensis (strain DSM 45221 / IAM 15411 / JCM 23193 / KCTC 12865 / 04OKA010-24)</name>
    <dbReference type="NCBI Taxonomy" id="583355"/>
    <lineage>
        <taxon>Bacteria</taxon>
        <taxon>Pseudomonadati</taxon>
        <taxon>Verrucomicrobiota</taxon>
        <taxon>Opitutia</taxon>
        <taxon>Puniceicoccales</taxon>
        <taxon>Coraliomargaritaceae</taxon>
        <taxon>Coraliomargarita</taxon>
    </lineage>
</organism>
<dbReference type="EMBL" id="CP001998">
    <property type="protein sequence ID" value="ADE54747.1"/>
    <property type="molecule type" value="Genomic_DNA"/>
</dbReference>
<dbReference type="RefSeq" id="WP_013043469.1">
    <property type="nucleotide sequence ID" value="NC_014008.1"/>
</dbReference>